<evidence type="ECO:0000256" key="14">
    <source>
        <dbReference type="ARBA" id="ARBA00025589"/>
    </source>
</evidence>
<dbReference type="GO" id="GO:0005829">
    <property type="term" value="C:cytosol"/>
    <property type="evidence" value="ECO:0007669"/>
    <property type="project" value="TreeGrafter"/>
</dbReference>
<gene>
    <name evidence="16" type="primary">dinB</name>
    <name evidence="19" type="ORF">CFRA_08000</name>
</gene>
<evidence type="ECO:0000313" key="20">
    <source>
        <dbReference type="Proteomes" id="UP000185434"/>
    </source>
</evidence>
<dbReference type="CDD" id="cd03586">
    <property type="entry name" value="PolY_Pol_IV_kappa"/>
    <property type="match status" value="1"/>
</dbReference>
<accession>A0A1L7CTW3</accession>
<dbReference type="InterPro" id="IPR043502">
    <property type="entry name" value="DNA/RNA_pol_sf"/>
</dbReference>
<keyword evidence="7 16" id="KW-0235">DNA replication</keyword>
<keyword evidence="5 16" id="KW-0808">Transferase</keyword>
<evidence type="ECO:0000256" key="4">
    <source>
        <dbReference type="ARBA" id="ARBA00022490"/>
    </source>
</evidence>
<dbReference type="NCBIfam" id="NF002882">
    <property type="entry name" value="PRK03348.1"/>
    <property type="match status" value="1"/>
</dbReference>
<proteinExistence type="inferred from homology"/>
<dbReference type="HAMAP" id="MF_01113">
    <property type="entry name" value="DNApol_IV"/>
    <property type="match status" value="1"/>
</dbReference>
<comment type="catalytic activity">
    <reaction evidence="15 16">
        <text>DNA(n) + a 2'-deoxyribonucleoside 5'-triphosphate = DNA(n+1) + diphosphate</text>
        <dbReference type="Rhea" id="RHEA:22508"/>
        <dbReference type="Rhea" id="RHEA-COMP:17339"/>
        <dbReference type="Rhea" id="RHEA-COMP:17340"/>
        <dbReference type="ChEBI" id="CHEBI:33019"/>
        <dbReference type="ChEBI" id="CHEBI:61560"/>
        <dbReference type="ChEBI" id="CHEBI:173112"/>
        <dbReference type="EC" id="2.7.7.7"/>
    </reaction>
</comment>
<dbReference type="PANTHER" id="PTHR11076:SF33">
    <property type="entry name" value="DNA POLYMERASE KAPPA"/>
    <property type="match status" value="1"/>
</dbReference>
<dbReference type="Pfam" id="PF21999">
    <property type="entry name" value="IMS_HHH_1"/>
    <property type="match status" value="1"/>
</dbReference>
<feature type="site" description="Substrate discrimination" evidence="16">
    <location>
        <position position="14"/>
    </location>
</feature>
<feature type="binding site" evidence="16">
    <location>
        <position position="9"/>
    </location>
    <ligand>
        <name>Mg(2+)</name>
        <dbReference type="ChEBI" id="CHEBI:18420"/>
    </ligand>
</feature>
<dbReference type="Gene3D" id="3.40.1170.60">
    <property type="match status" value="1"/>
</dbReference>
<evidence type="ECO:0000256" key="7">
    <source>
        <dbReference type="ARBA" id="ARBA00022705"/>
    </source>
</evidence>
<dbReference type="GO" id="GO:0003684">
    <property type="term" value="F:damaged DNA binding"/>
    <property type="evidence" value="ECO:0007669"/>
    <property type="project" value="InterPro"/>
</dbReference>
<dbReference type="InterPro" id="IPR017961">
    <property type="entry name" value="DNA_pol_Y-fam_little_finger"/>
</dbReference>
<comment type="subcellular location">
    <subcellularLocation>
        <location evidence="1 16">Cytoplasm</location>
    </subcellularLocation>
</comment>
<feature type="domain" description="UmuC" evidence="18">
    <location>
        <begin position="5"/>
        <end position="189"/>
    </location>
</feature>
<sequence>MQRWVLHIDMDAFFASCEQLTRPTLRGRPVLVGGVSGRGVVAGASYEARRYGAHSAMPMHRATALVGAKAVLVAPRRIVYSTASRRVFATVARFVPADKIEQLSIDEAFLEPPALVGATAEEVTEWAEQLRAAIREETGLPASVGAGSGKQFAKIGSGEAKPDGHRVIPHAEELDFLHPLAVDKLWGVGPVTGAKLRTAGVETIGDLAAMSRREVELTLGATVGVQLWELARGHDDRPVEPRAEAKSVSAEHTYPRDLVTRAQVDAAVERAAEDAHRRLLNDGRGARTVTVKLRMADFHIESRSATLGHATDDEATLGAVARRLTRYPDEVGPVRLVGVGYSGLEDARQDVLFPELDELLVATPVSTSATDDYEVGAAAPADGAGLEITVESEAAESGWRATEDVVHSEFGHGWVQGTGSGVVTVRFETRASGPGRARTFAVDDPDLAPGDPLDSLDWGDWLAAQEEQEE</sequence>
<dbReference type="InterPro" id="IPR036775">
    <property type="entry name" value="DNA_pol_Y-fam_lit_finger_sf"/>
</dbReference>
<dbReference type="GO" id="GO:0006281">
    <property type="term" value="P:DNA repair"/>
    <property type="evidence" value="ECO:0007669"/>
    <property type="project" value="UniProtKB-UniRule"/>
</dbReference>
<comment type="subunit">
    <text evidence="16">Monomer.</text>
</comment>
<organism evidence="19 20">
    <name type="scientific">Corynebacterium frankenforstense DSM 45800</name>
    <dbReference type="NCBI Taxonomy" id="1437875"/>
    <lineage>
        <taxon>Bacteria</taxon>
        <taxon>Bacillati</taxon>
        <taxon>Actinomycetota</taxon>
        <taxon>Actinomycetes</taxon>
        <taxon>Mycobacteriales</taxon>
        <taxon>Corynebacteriaceae</taxon>
        <taxon>Corynebacterium</taxon>
    </lineage>
</organism>
<dbReference type="Gene3D" id="3.30.70.270">
    <property type="match status" value="1"/>
</dbReference>
<dbReference type="STRING" id="1437875.CFRA_08000"/>
<comment type="similarity">
    <text evidence="2 16">Belongs to the DNA polymerase type-Y family.</text>
</comment>
<dbReference type="InterPro" id="IPR001126">
    <property type="entry name" value="UmuC"/>
</dbReference>
<dbReference type="AlphaFoldDB" id="A0A1L7CTW3"/>
<dbReference type="InterPro" id="IPR022880">
    <property type="entry name" value="DNApol_IV"/>
</dbReference>
<protein>
    <recommendedName>
        <fullName evidence="16">DNA polymerase IV</fullName>
        <shortName evidence="16">Pol IV</shortName>
        <ecNumber evidence="16">2.7.7.7</ecNumber>
    </recommendedName>
</protein>
<dbReference type="InterPro" id="IPR050116">
    <property type="entry name" value="DNA_polymerase-Y"/>
</dbReference>
<evidence type="ECO:0000256" key="16">
    <source>
        <dbReference type="HAMAP-Rule" id="MF_01113"/>
    </source>
</evidence>
<evidence type="ECO:0000256" key="11">
    <source>
        <dbReference type="ARBA" id="ARBA00022932"/>
    </source>
</evidence>
<comment type="function">
    <text evidence="14 16">Poorly processive, error-prone DNA polymerase involved in untargeted mutagenesis. Copies undamaged DNA at stalled replication forks, which arise in vivo from mismatched or misaligned primer ends. These misaligned primers can be extended by PolIV. Exhibits no 3'-5' exonuclease (proofreading) activity. May be involved in translesional synthesis, in conjunction with the beta clamp from PolIII.</text>
</comment>
<dbReference type="InterPro" id="IPR043128">
    <property type="entry name" value="Rev_trsase/Diguanyl_cyclase"/>
</dbReference>
<dbReference type="GO" id="GO:0006261">
    <property type="term" value="P:DNA-templated DNA replication"/>
    <property type="evidence" value="ECO:0007669"/>
    <property type="project" value="UniProtKB-UniRule"/>
</dbReference>
<dbReference type="Gene3D" id="3.30.1490.100">
    <property type="entry name" value="DNA polymerase, Y-family, little finger domain"/>
    <property type="match status" value="1"/>
</dbReference>
<evidence type="ECO:0000256" key="15">
    <source>
        <dbReference type="ARBA" id="ARBA00049244"/>
    </source>
</evidence>
<feature type="binding site" evidence="16">
    <location>
        <position position="106"/>
    </location>
    <ligand>
        <name>Mg(2+)</name>
        <dbReference type="ChEBI" id="CHEBI:18420"/>
    </ligand>
</feature>
<dbReference type="Pfam" id="PF11799">
    <property type="entry name" value="IMS_C"/>
    <property type="match status" value="1"/>
</dbReference>
<evidence type="ECO:0000256" key="5">
    <source>
        <dbReference type="ARBA" id="ARBA00022679"/>
    </source>
</evidence>
<evidence type="ECO:0000256" key="12">
    <source>
        <dbReference type="ARBA" id="ARBA00023125"/>
    </source>
</evidence>
<dbReference type="OrthoDB" id="9808813at2"/>
<dbReference type="NCBIfam" id="NF002677">
    <property type="entry name" value="PRK02406.1"/>
    <property type="match status" value="1"/>
</dbReference>
<feature type="compositionally biased region" description="Low complexity" evidence="17">
    <location>
        <begin position="447"/>
        <end position="456"/>
    </location>
</feature>
<keyword evidence="9 16" id="KW-0227">DNA damage</keyword>
<evidence type="ECO:0000313" key="19">
    <source>
        <dbReference type="EMBL" id="APT89208.1"/>
    </source>
</evidence>
<reference evidence="19 20" key="1">
    <citation type="submission" date="2014-08" db="EMBL/GenBank/DDBJ databases">
        <title>Complete genome sequence of Corynebacterium frankenforstense ST18(T) (=DSM 45800(T)), isolated from raw cow milk.</title>
        <authorList>
            <person name="Ruckert C."/>
            <person name="Albersmeier A."/>
            <person name="Winkler A."/>
            <person name="Lipski A."/>
            <person name="Kalinowski J."/>
        </authorList>
    </citation>
    <scope>NUCLEOTIDE SEQUENCE [LARGE SCALE GENOMIC DNA]</scope>
    <source>
        <strain evidence="19 20">ST18</strain>
    </source>
</reference>
<comment type="cofactor">
    <cofactor evidence="16">
        <name>Mg(2+)</name>
        <dbReference type="ChEBI" id="CHEBI:18420"/>
    </cofactor>
    <text evidence="16">Binds 2 magnesium ions per subunit.</text>
</comment>
<dbReference type="KEGG" id="cfk:CFRA_08000"/>
<dbReference type="PROSITE" id="PS50173">
    <property type="entry name" value="UMUC"/>
    <property type="match status" value="1"/>
</dbReference>
<evidence type="ECO:0000256" key="9">
    <source>
        <dbReference type="ARBA" id="ARBA00022763"/>
    </source>
</evidence>
<evidence type="ECO:0000256" key="13">
    <source>
        <dbReference type="ARBA" id="ARBA00023204"/>
    </source>
</evidence>
<evidence type="ECO:0000256" key="6">
    <source>
        <dbReference type="ARBA" id="ARBA00022695"/>
    </source>
</evidence>
<keyword evidence="8 16" id="KW-0479">Metal-binding</keyword>
<dbReference type="RefSeq" id="WP_075664193.1">
    <property type="nucleotide sequence ID" value="NZ_CP009247.1"/>
</dbReference>
<evidence type="ECO:0000259" key="18">
    <source>
        <dbReference type="PROSITE" id="PS50173"/>
    </source>
</evidence>
<evidence type="ECO:0000256" key="3">
    <source>
        <dbReference type="ARBA" id="ARBA00022457"/>
    </source>
</evidence>
<dbReference type="Proteomes" id="UP000185434">
    <property type="component" value="Chromosome"/>
</dbReference>
<keyword evidence="3 16" id="KW-0515">Mutator protein</keyword>
<dbReference type="PANTHER" id="PTHR11076">
    <property type="entry name" value="DNA REPAIR POLYMERASE UMUC / TRANSFERASE FAMILY MEMBER"/>
    <property type="match status" value="1"/>
</dbReference>
<feature type="region of interest" description="Disordered" evidence="17">
    <location>
        <begin position="434"/>
        <end position="457"/>
    </location>
</feature>
<feature type="active site" evidence="16">
    <location>
        <position position="107"/>
    </location>
</feature>
<dbReference type="InterPro" id="IPR053848">
    <property type="entry name" value="IMS_HHH_1"/>
</dbReference>
<dbReference type="Pfam" id="PF00817">
    <property type="entry name" value="IMS"/>
    <property type="match status" value="1"/>
</dbReference>
<keyword evidence="13 16" id="KW-0234">DNA repair</keyword>
<dbReference type="GO" id="GO:0000287">
    <property type="term" value="F:magnesium ion binding"/>
    <property type="evidence" value="ECO:0007669"/>
    <property type="project" value="UniProtKB-UniRule"/>
</dbReference>
<dbReference type="SUPFAM" id="SSF100879">
    <property type="entry name" value="Lesion bypass DNA polymerase (Y-family), little finger domain"/>
    <property type="match status" value="1"/>
</dbReference>
<dbReference type="GO" id="GO:0042276">
    <property type="term" value="P:error-prone translesion synthesis"/>
    <property type="evidence" value="ECO:0007669"/>
    <property type="project" value="TreeGrafter"/>
</dbReference>
<evidence type="ECO:0000256" key="8">
    <source>
        <dbReference type="ARBA" id="ARBA00022723"/>
    </source>
</evidence>
<keyword evidence="10 16" id="KW-0460">Magnesium</keyword>
<evidence type="ECO:0000256" key="17">
    <source>
        <dbReference type="SAM" id="MobiDB-lite"/>
    </source>
</evidence>
<keyword evidence="11 16" id="KW-0239">DNA-directed DNA polymerase</keyword>
<dbReference type="EC" id="2.7.7.7" evidence="16"/>
<evidence type="ECO:0000256" key="2">
    <source>
        <dbReference type="ARBA" id="ARBA00010945"/>
    </source>
</evidence>
<keyword evidence="20" id="KW-1185">Reference proteome</keyword>
<dbReference type="GO" id="GO:0003887">
    <property type="term" value="F:DNA-directed DNA polymerase activity"/>
    <property type="evidence" value="ECO:0007669"/>
    <property type="project" value="UniProtKB-UniRule"/>
</dbReference>
<keyword evidence="12 16" id="KW-0238">DNA-binding</keyword>
<dbReference type="Gene3D" id="1.10.150.20">
    <property type="entry name" value="5' to 3' exonuclease, C-terminal subdomain"/>
    <property type="match status" value="1"/>
</dbReference>
<name>A0A1L7CTW3_9CORY</name>
<evidence type="ECO:0000256" key="10">
    <source>
        <dbReference type="ARBA" id="ARBA00022842"/>
    </source>
</evidence>
<dbReference type="SUPFAM" id="SSF56672">
    <property type="entry name" value="DNA/RNA polymerases"/>
    <property type="match status" value="1"/>
</dbReference>
<evidence type="ECO:0000256" key="1">
    <source>
        <dbReference type="ARBA" id="ARBA00004496"/>
    </source>
</evidence>
<dbReference type="GO" id="GO:0009432">
    <property type="term" value="P:SOS response"/>
    <property type="evidence" value="ECO:0007669"/>
    <property type="project" value="TreeGrafter"/>
</dbReference>
<keyword evidence="4 16" id="KW-0963">Cytoplasm</keyword>
<keyword evidence="6 16" id="KW-0548">Nucleotidyltransferase</keyword>
<dbReference type="EMBL" id="CP009247">
    <property type="protein sequence ID" value="APT89208.1"/>
    <property type="molecule type" value="Genomic_DNA"/>
</dbReference>